<reference evidence="1 2" key="1">
    <citation type="submission" date="2017-04" db="EMBL/GenBank/DDBJ databases">
        <title>Comparative genome analysis of Subtercola boreus.</title>
        <authorList>
            <person name="Cho Y.-J."/>
            <person name="Cho A."/>
            <person name="Kim O.-S."/>
            <person name="Lee J.-I."/>
        </authorList>
    </citation>
    <scope>NUCLEOTIDE SEQUENCE [LARGE SCALE GENOMIC DNA]</scope>
    <source>
        <strain evidence="1 2">K300</strain>
    </source>
</reference>
<keyword evidence="2" id="KW-1185">Reference proteome</keyword>
<evidence type="ECO:0000313" key="1">
    <source>
        <dbReference type="EMBL" id="RFA08173.1"/>
    </source>
</evidence>
<name>A0A3E0VF47_9MICO</name>
<proteinExistence type="predicted"/>
<dbReference type="Proteomes" id="UP000256486">
    <property type="component" value="Unassembled WGS sequence"/>
</dbReference>
<dbReference type="AlphaFoldDB" id="A0A3E0VF47"/>
<dbReference type="OrthoDB" id="4932961at2"/>
<dbReference type="EMBL" id="NBWZ01000001">
    <property type="protein sequence ID" value="RFA08173.1"/>
    <property type="molecule type" value="Genomic_DNA"/>
</dbReference>
<gene>
    <name evidence="1" type="ORF">B7R54_02270</name>
</gene>
<protein>
    <submittedName>
        <fullName evidence="1">Uncharacterized protein</fullName>
    </submittedName>
</protein>
<organism evidence="1 2">
    <name type="scientific">Subtercola boreus</name>
    <dbReference type="NCBI Taxonomy" id="120213"/>
    <lineage>
        <taxon>Bacteria</taxon>
        <taxon>Bacillati</taxon>
        <taxon>Actinomycetota</taxon>
        <taxon>Actinomycetes</taxon>
        <taxon>Micrococcales</taxon>
        <taxon>Microbacteriaceae</taxon>
        <taxon>Subtercola</taxon>
    </lineage>
</organism>
<comment type="caution">
    <text evidence="1">The sequence shown here is derived from an EMBL/GenBank/DDBJ whole genome shotgun (WGS) entry which is preliminary data.</text>
</comment>
<evidence type="ECO:0000313" key="2">
    <source>
        <dbReference type="Proteomes" id="UP000256486"/>
    </source>
</evidence>
<dbReference type="RefSeq" id="WP_116413589.1">
    <property type="nucleotide sequence ID" value="NZ_NBWZ01000001.1"/>
</dbReference>
<sequence length="269" mass="26849">MTTGVHSSHAPYRQALGGLGRSAGLVAGARGAVTALAGGAGWPGLLEAAARAGAASAVVDNPVAVPGPALAALLSLPFPVVLERRYLRPDLCDAAVRARAGVPPRAIVVECAGGEAETAGLLGDGIGWARVFAGGELVVRSVGRQAGGLVALLDGPGMLPVTVLSTRLQAPGAAGLLRVGLLGETRSDVTIDPVAGVADVDTATAAGTFRAAPRYESSTRLALRRALGAAVSGEPVADLREWMHDSALAAALLDAVSPPYRQAVSAVVI</sequence>
<accession>A0A3E0VF47</accession>